<proteinExistence type="predicted"/>
<keyword evidence="4 9" id="KW-1133">Transmembrane helix</keyword>
<evidence type="ECO:0000256" key="9">
    <source>
        <dbReference type="SAM" id="Phobius"/>
    </source>
</evidence>
<evidence type="ECO:0000259" key="10">
    <source>
        <dbReference type="PROSITE" id="PS50262"/>
    </source>
</evidence>
<evidence type="ECO:0000256" key="4">
    <source>
        <dbReference type="ARBA" id="ARBA00022989"/>
    </source>
</evidence>
<evidence type="ECO:0000256" key="3">
    <source>
        <dbReference type="ARBA" id="ARBA00022692"/>
    </source>
</evidence>
<evidence type="ECO:0000313" key="12">
    <source>
        <dbReference type="Proteomes" id="UP001221898"/>
    </source>
</evidence>
<dbReference type="SUPFAM" id="SSF81321">
    <property type="entry name" value="Family A G protein-coupled receptor-like"/>
    <property type="match status" value="1"/>
</dbReference>
<evidence type="ECO:0000256" key="5">
    <source>
        <dbReference type="ARBA" id="ARBA00023040"/>
    </source>
</evidence>
<dbReference type="Gene3D" id="1.20.1070.10">
    <property type="entry name" value="Rhodopsin 7-helix transmembrane proteins"/>
    <property type="match status" value="1"/>
</dbReference>
<evidence type="ECO:0000256" key="6">
    <source>
        <dbReference type="ARBA" id="ARBA00023136"/>
    </source>
</evidence>
<dbReference type="EMBL" id="JAINUG010000033">
    <property type="protein sequence ID" value="KAJ8408885.1"/>
    <property type="molecule type" value="Genomic_DNA"/>
</dbReference>
<organism evidence="11 12">
    <name type="scientific">Aldrovandia affinis</name>
    <dbReference type="NCBI Taxonomy" id="143900"/>
    <lineage>
        <taxon>Eukaryota</taxon>
        <taxon>Metazoa</taxon>
        <taxon>Chordata</taxon>
        <taxon>Craniata</taxon>
        <taxon>Vertebrata</taxon>
        <taxon>Euteleostomi</taxon>
        <taxon>Actinopterygii</taxon>
        <taxon>Neopterygii</taxon>
        <taxon>Teleostei</taxon>
        <taxon>Notacanthiformes</taxon>
        <taxon>Halosauridae</taxon>
        <taxon>Aldrovandia</taxon>
    </lineage>
</organism>
<feature type="transmembrane region" description="Helical" evidence="9">
    <location>
        <begin position="12"/>
        <end position="35"/>
    </location>
</feature>
<keyword evidence="7" id="KW-0675">Receptor</keyword>
<dbReference type="GO" id="GO:0005886">
    <property type="term" value="C:plasma membrane"/>
    <property type="evidence" value="ECO:0007669"/>
    <property type="project" value="UniProtKB-SubCell"/>
</dbReference>
<evidence type="ECO:0000256" key="7">
    <source>
        <dbReference type="ARBA" id="ARBA00023170"/>
    </source>
</evidence>
<keyword evidence="5" id="KW-0297">G-protein coupled receptor</keyword>
<feature type="transmembrane region" description="Helical" evidence="9">
    <location>
        <begin position="80"/>
        <end position="105"/>
    </location>
</feature>
<dbReference type="Proteomes" id="UP001221898">
    <property type="component" value="Unassembled WGS sequence"/>
</dbReference>
<name>A0AAD7WTX9_9TELE</name>
<protein>
    <recommendedName>
        <fullName evidence="10">G-protein coupled receptors family 1 profile domain-containing protein</fullName>
    </recommendedName>
</protein>
<accession>A0AAD7WTX9</accession>
<gene>
    <name evidence="11" type="ORF">AAFF_G00247030</name>
</gene>
<keyword evidence="3 9" id="KW-0812">Transmembrane</keyword>
<reference evidence="11" key="1">
    <citation type="journal article" date="2023" name="Science">
        <title>Genome structures resolve the early diversification of teleost fishes.</title>
        <authorList>
            <person name="Parey E."/>
            <person name="Louis A."/>
            <person name="Montfort J."/>
            <person name="Bouchez O."/>
            <person name="Roques C."/>
            <person name="Iampietro C."/>
            <person name="Lluch J."/>
            <person name="Castinel A."/>
            <person name="Donnadieu C."/>
            <person name="Desvignes T."/>
            <person name="Floi Bucao C."/>
            <person name="Jouanno E."/>
            <person name="Wen M."/>
            <person name="Mejri S."/>
            <person name="Dirks R."/>
            <person name="Jansen H."/>
            <person name="Henkel C."/>
            <person name="Chen W.J."/>
            <person name="Zahm M."/>
            <person name="Cabau C."/>
            <person name="Klopp C."/>
            <person name="Thompson A.W."/>
            <person name="Robinson-Rechavi M."/>
            <person name="Braasch I."/>
            <person name="Lecointre G."/>
            <person name="Bobe J."/>
            <person name="Postlethwait J.H."/>
            <person name="Berthelot C."/>
            <person name="Roest Crollius H."/>
            <person name="Guiguen Y."/>
        </authorList>
    </citation>
    <scope>NUCLEOTIDE SEQUENCE</scope>
    <source>
        <strain evidence="11">NC1722</strain>
    </source>
</reference>
<keyword evidence="2" id="KW-1003">Cell membrane</keyword>
<sequence length="107" mass="12073">MPNPNRPKKHVCLLLLLLSIIILAILGNLLVMVPVAYVRQLQTSTNVVIVSLVTADFLLSVLTTPFSLVHSVDHWRFRELFCTTHFLLDFILCTASILNLGYVVLDR</sequence>
<keyword evidence="8" id="KW-0807">Transducer</keyword>
<dbReference type="PANTHER" id="PTHR24248">
    <property type="entry name" value="ADRENERGIC RECEPTOR-RELATED G-PROTEIN COUPLED RECEPTOR"/>
    <property type="match status" value="1"/>
</dbReference>
<keyword evidence="12" id="KW-1185">Reference proteome</keyword>
<evidence type="ECO:0000256" key="8">
    <source>
        <dbReference type="ARBA" id="ARBA00023224"/>
    </source>
</evidence>
<dbReference type="Pfam" id="PF00001">
    <property type="entry name" value="7tm_1"/>
    <property type="match status" value="1"/>
</dbReference>
<comment type="subcellular location">
    <subcellularLocation>
        <location evidence="1">Cell membrane</location>
        <topology evidence="1">Multi-pass membrane protein</topology>
    </subcellularLocation>
</comment>
<evidence type="ECO:0000256" key="2">
    <source>
        <dbReference type="ARBA" id="ARBA00022475"/>
    </source>
</evidence>
<comment type="caution">
    <text evidence="11">The sequence shown here is derived from an EMBL/GenBank/DDBJ whole genome shotgun (WGS) entry which is preliminary data.</text>
</comment>
<dbReference type="AlphaFoldDB" id="A0AAD7WTX9"/>
<dbReference type="PRINTS" id="PR00237">
    <property type="entry name" value="GPCRRHODOPSN"/>
</dbReference>
<keyword evidence="6 9" id="KW-0472">Membrane</keyword>
<dbReference type="InterPro" id="IPR017452">
    <property type="entry name" value="GPCR_Rhodpsn_7TM"/>
</dbReference>
<evidence type="ECO:0000313" key="11">
    <source>
        <dbReference type="EMBL" id="KAJ8408885.1"/>
    </source>
</evidence>
<feature type="transmembrane region" description="Helical" evidence="9">
    <location>
        <begin position="47"/>
        <end position="68"/>
    </location>
</feature>
<dbReference type="PROSITE" id="PS50262">
    <property type="entry name" value="G_PROTEIN_RECEP_F1_2"/>
    <property type="match status" value="1"/>
</dbReference>
<dbReference type="GO" id="GO:0071875">
    <property type="term" value="P:adrenergic receptor signaling pathway"/>
    <property type="evidence" value="ECO:0007669"/>
    <property type="project" value="UniProtKB-ARBA"/>
</dbReference>
<dbReference type="InterPro" id="IPR000276">
    <property type="entry name" value="GPCR_Rhodpsn"/>
</dbReference>
<dbReference type="GO" id="GO:0004930">
    <property type="term" value="F:G protein-coupled receptor activity"/>
    <property type="evidence" value="ECO:0007669"/>
    <property type="project" value="UniProtKB-KW"/>
</dbReference>
<evidence type="ECO:0000256" key="1">
    <source>
        <dbReference type="ARBA" id="ARBA00004651"/>
    </source>
</evidence>
<feature type="domain" description="G-protein coupled receptors family 1 profile" evidence="10">
    <location>
        <begin position="27"/>
        <end position="107"/>
    </location>
</feature>